<sequence>MEKIIEETTKRLFKSLQQKIKKIEETISSVETLINEDATSSLSSSSSSISDSDDDVQIVKPKNKKQPATSTTKPNKPTPKPTTTSAATTAKPTMTAITTVTPTQSSITTNDSIKKPTPKPKPTAKSSKRIRPLDSSQDSTIMDTKDLELLARFSNYDVISVNETNLKSERPFSLLGYNIFRNDRVGKPGGGVLLAVKEHIKCREIINKTSYKNEIIAVQIETLLYKSILISSIYVAPTAKIDINIFEELYNINNNCIIVGDLNATLSEMGSTKTNARGKQLQELLNEGIIDCVDDDSTTFEKNEYEAKLDWILGSQPLLSFITNVEAHPTIGTINGHKPLTFDIQIGAEPKPTSPRLSLNFKAAKWTKFRSKLDQQLMLWNNDTSANAALNIEEHSTFITNSIMLATHEAVPTSTPTSKSYALSEASKSLITMKHQTYRRWKRTGDNIDKRQYYNSKILLTNSLRNDRRDNINKLMSSLCHKKMYSDKVWLTVRKFHCKRIKQTFTSSMTYNNTTATSDKEKADLFADYFEKDVYSYTDDTLPFHDQVTTQANNLKNKRITSLNTPKWKQITIEEVKHHIKQLRNSSAGPDNIHNRCLKNSSELLIQHLTKLFNQILKQGYIPTNWKTANIILILKPKKDKQHPSSYRPISLLSCLGKLLEKIVKQRLMLELERKNILPEHQAGFRPGKSTMYNILRLERYAHDRLRSARRHSAVILFDIKAAFDSVWHDGLIYKLNDLRLPKYIINYLTSFLKNRTASIEIENVLSRQFNLKSGTPQGSPLSPILYIIYTADSMNDIPTHTEHGLFADDTALWTSSNTMTYLSSRLQQSVDAFESWCKSWKLKLQPTKTEMIHFTIHPRKKYKHPVEVKVDNTIIKPLDHTRYLGVIIDKQLNWRRHLDHIETKIAPRIGLLRYLSRTAYEPNSRTMINIFKSIARTIIIYGYPVLLTADRNVWNRIQIIQNKALRAALGLPMYTSVEYIHKISNIPKIKDYATTLLKHSIQTATTNNDITSKKHLQDILEKIL</sequence>
<protein>
    <recommendedName>
        <fullName evidence="3">Reverse transcriptase domain-containing protein</fullName>
    </recommendedName>
</protein>
<dbReference type="Gene3D" id="3.60.10.10">
    <property type="entry name" value="Endonuclease/exonuclease/phosphatase"/>
    <property type="match status" value="1"/>
</dbReference>
<dbReference type="PROSITE" id="PS50878">
    <property type="entry name" value="RT_POL"/>
    <property type="match status" value="1"/>
</dbReference>
<organism evidence="4 5">
    <name type="scientific">Rotaria socialis</name>
    <dbReference type="NCBI Taxonomy" id="392032"/>
    <lineage>
        <taxon>Eukaryota</taxon>
        <taxon>Metazoa</taxon>
        <taxon>Spiralia</taxon>
        <taxon>Gnathifera</taxon>
        <taxon>Rotifera</taxon>
        <taxon>Eurotatoria</taxon>
        <taxon>Bdelloidea</taxon>
        <taxon>Philodinida</taxon>
        <taxon>Philodinidae</taxon>
        <taxon>Rotaria</taxon>
    </lineage>
</organism>
<dbReference type="PANTHER" id="PTHR36688:SF2">
    <property type="entry name" value="ENDONUCLEASE_EXONUCLEASE_PHOSPHATASE DOMAIN-CONTAINING PROTEIN"/>
    <property type="match status" value="1"/>
</dbReference>
<feature type="region of interest" description="Disordered" evidence="2">
    <location>
        <begin position="36"/>
        <end position="138"/>
    </location>
</feature>
<dbReference type="PANTHER" id="PTHR36688">
    <property type="entry name" value="ENDO/EXONUCLEASE/PHOSPHATASE DOMAIN-CONTAINING PROTEIN"/>
    <property type="match status" value="1"/>
</dbReference>
<dbReference type="GO" id="GO:0003824">
    <property type="term" value="F:catalytic activity"/>
    <property type="evidence" value="ECO:0007669"/>
    <property type="project" value="InterPro"/>
</dbReference>
<feature type="compositionally biased region" description="Low complexity" evidence="2">
    <location>
        <begin position="40"/>
        <end position="50"/>
    </location>
</feature>
<evidence type="ECO:0000256" key="2">
    <source>
        <dbReference type="SAM" id="MobiDB-lite"/>
    </source>
</evidence>
<dbReference type="Pfam" id="PF14529">
    <property type="entry name" value="Exo_endo_phos_2"/>
    <property type="match status" value="1"/>
</dbReference>
<accession>A0A821S230</accession>
<name>A0A821S230_9BILA</name>
<gene>
    <name evidence="4" type="ORF">QYT958_LOCUS26935</name>
</gene>
<dbReference type="Pfam" id="PF00078">
    <property type="entry name" value="RVT_1"/>
    <property type="match status" value="1"/>
</dbReference>
<dbReference type="SUPFAM" id="SSF56219">
    <property type="entry name" value="DNase I-like"/>
    <property type="match status" value="1"/>
</dbReference>
<dbReference type="InterPro" id="IPR000477">
    <property type="entry name" value="RT_dom"/>
</dbReference>
<comment type="caution">
    <text evidence="4">The sequence shown here is derived from an EMBL/GenBank/DDBJ whole genome shotgun (WGS) entry which is preliminary data.</text>
</comment>
<evidence type="ECO:0000313" key="5">
    <source>
        <dbReference type="Proteomes" id="UP000663848"/>
    </source>
</evidence>
<evidence type="ECO:0000313" key="4">
    <source>
        <dbReference type="EMBL" id="CAF4847777.1"/>
    </source>
</evidence>
<dbReference type="AlphaFoldDB" id="A0A821S230"/>
<evidence type="ECO:0000256" key="1">
    <source>
        <dbReference type="SAM" id="Coils"/>
    </source>
</evidence>
<dbReference type="EMBL" id="CAJOBR010006615">
    <property type="protein sequence ID" value="CAF4847777.1"/>
    <property type="molecule type" value="Genomic_DNA"/>
</dbReference>
<feature type="coiled-coil region" evidence="1">
    <location>
        <begin position="6"/>
        <end position="33"/>
    </location>
</feature>
<dbReference type="InterPro" id="IPR005135">
    <property type="entry name" value="Endo/exonuclease/phosphatase"/>
</dbReference>
<keyword evidence="1" id="KW-0175">Coiled coil</keyword>
<dbReference type="Proteomes" id="UP000663848">
    <property type="component" value="Unassembled WGS sequence"/>
</dbReference>
<dbReference type="InterPro" id="IPR043502">
    <property type="entry name" value="DNA/RNA_pol_sf"/>
</dbReference>
<proteinExistence type="predicted"/>
<dbReference type="CDD" id="cd01650">
    <property type="entry name" value="RT_nLTR_like"/>
    <property type="match status" value="1"/>
</dbReference>
<reference evidence="4" key="1">
    <citation type="submission" date="2021-02" db="EMBL/GenBank/DDBJ databases">
        <authorList>
            <person name="Nowell W R."/>
        </authorList>
    </citation>
    <scope>NUCLEOTIDE SEQUENCE</scope>
</reference>
<feature type="compositionally biased region" description="Low complexity" evidence="2">
    <location>
        <begin position="67"/>
        <end position="109"/>
    </location>
</feature>
<dbReference type="SUPFAM" id="SSF56672">
    <property type="entry name" value="DNA/RNA polymerases"/>
    <property type="match status" value="1"/>
</dbReference>
<evidence type="ECO:0000259" key="3">
    <source>
        <dbReference type="PROSITE" id="PS50878"/>
    </source>
</evidence>
<feature type="domain" description="Reverse transcriptase" evidence="3">
    <location>
        <begin position="615"/>
        <end position="889"/>
    </location>
</feature>
<dbReference type="InterPro" id="IPR036691">
    <property type="entry name" value="Endo/exonu/phosph_ase_sf"/>
</dbReference>
<dbReference type="InterPro" id="IPR052560">
    <property type="entry name" value="RdDP_mobile_element"/>
</dbReference>